<organism evidence="2 3">
    <name type="scientific">Ditylenchus dipsaci</name>
    <dbReference type="NCBI Taxonomy" id="166011"/>
    <lineage>
        <taxon>Eukaryota</taxon>
        <taxon>Metazoa</taxon>
        <taxon>Ecdysozoa</taxon>
        <taxon>Nematoda</taxon>
        <taxon>Chromadorea</taxon>
        <taxon>Rhabditida</taxon>
        <taxon>Tylenchina</taxon>
        <taxon>Tylenchomorpha</taxon>
        <taxon>Sphaerularioidea</taxon>
        <taxon>Anguinidae</taxon>
        <taxon>Anguininae</taxon>
        <taxon>Ditylenchus</taxon>
    </lineage>
</organism>
<dbReference type="Proteomes" id="UP000887574">
    <property type="component" value="Unplaced"/>
</dbReference>
<name>A0A915DI35_9BILA</name>
<protein>
    <submittedName>
        <fullName evidence="3">Uncharacterized protein</fullName>
    </submittedName>
</protein>
<accession>A0A915DI35</accession>
<evidence type="ECO:0000313" key="3">
    <source>
        <dbReference type="WBParaSite" id="jg19489"/>
    </source>
</evidence>
<evidence type="ECO:0000256" key="1">
    <source>
        <dbReference type="SAM" id="Phobius"/>
    </source>
</evidence>
<sequence>MKPISWRWSYLDRKEEQDSRGMTVVIVSANPNYSDNQNVLLHAQPIYHCFLLAKLVLLLAVLAYADALKCYQGQQSGLSPLNGSATDCPFPACLA</sequence>
<reference evidence="3" key="1">
    <citation type="submission" date="2022-11" db="UniProtKB">
        <authorList>
            <consortium name="WormBaseParasite"/>
        </authorList>
    </citation>
    <scope>IDENTIFICATION</scope>
</reference>
<proteinExistence type="predicted"/>
<feature type="transmembrane region" description="Helical" evidence="1">
    <location>
        <begin position="45"/>
        <end position="65"/>
    </location>
</feature>
<keyword evidence="2" id="KW-1185">Reference proteome</keyword>
<dbReference type="WBParaSite" id="jg19489">
    <property type="protein sequence ID" value="jg19489"/>
    <property type="gene ID" value="jg19489"/>
</dbReference>
<dbReference type="AlphaFoldDB" id="A0A915DI35"/>
<keyword evidence="1" id="KW-1133">Transmembrane helix</keyword>
<keyword evidence="1" id="KW-0472">Membrane</keyword>
<keyword evidence="1" id="KW-0812">Transmembrane</keyword>
<evidence type="ECO:0000313" key="2">
    <source>
        <dbReference type="Proteomes" id="UP000887574"/>
    </source>
</evidence>